<dbReference type="InterPro" id="IPR051681">
    <property type="entry name" value="Ser/Thr_Kinases-Pseudokinases"/>
</dbReference>
<feature type="transmembrane region" description="Helical" evidence="1">
    <location>
        <begin position="23"/>
        <end position="48"/>
    </location>
</feature>
<organism evidence="3 4">
    <name type="scientific">Haematococcus lacustris</name>
    <name type="common">Green alga</name>
    <name type="synonym">Haematococcus pluvialis</name>
    <dbReference type="NCBI Taxonomy" id="44745"/>
    <lineage>
        <taxon>Eukaryota</taxon>
        <taxon>Viridiplantae</taxon>
        <taxon>Chlorophyta</taxon>
        <taxon>core chlorophytes</taxon>
        <taxon>Chlorophyceae</taxon>
        <taxon>CS clade</taxon>
        <taxon>Chlamydomonadales</taxon>
        <taxon>Haematococcaceae</taxon>
        <taxon>Haematococcus</taxon>
    </lineage>
</organism>
<dbReference type="Gene3D" id="1.10.510.10">
    <property type="entry name" value="Transferase(Phosphotransferase) domain 1"/>
    <property type="match status" value="1"/>
</dbReference>
<dbReference type="PROSITE" id="PS00108">
    <property type="entry name" value="PROTEIN_KINASE_ST"/>
    <property type="match status" value="1"/>
</dbReference>
<dbReference type="InterPro" id="IPR008271">
    <property type="entry name" value="Ser/Thr_kinase_AS"/>
</dbReference>
<dbReference type="Proteomes" id="UP000485058">
    <property type="component" value="Unassembled WGS sequence"/>
</dbReference>
<dbReference type="AlphaFoldDB" id="A0A699ZKS3"/>
<evidence type="ECO:0000313" key="3">
    <source>
        <dbReference type="EMBL" id="GFH23357.1"/>
    </source>
</evidence>
<dbReference type="PANTHER" id="PTHR44329:SF214">
    <property type="entry name" value="PROTEIN KINASE DOMAIN-CONTAINING PROTEIN"/>
    <property type="match status" value="1"/>
</dbReference>
<sequence>MDPPSPAPPLPPPPLAVGASRQAVTIGIAVGSAVGASLLLLGLLLAAWRGWRGKRASAQLCGQRSDDDLKDLMPHGHLGAAPYQQACQLNSASTHTTGTSNTTSSYSSEAFAKAVLQQTSHQGGQGYLAAITSKTPMRPELSVDISFERDLVMGHCIGKGAAGTVHVAVYQGQQVAVKLFNQQNLSDGDLRTFQQHVVLLPPPQLCCLLGRWRVQEVLVLSRTNHPSVVGLYGASLQLPNLCLVEELCDTCLEKFIYTGEEAASSKVTTTVLLSLAYDITCGLAYLHPSILHRDLKPANVLIKFDPGKGGLPRAKISDFGLARVRAAATLHTQALEVGTVAYMAPECFNLDQTGISHKCDIFSLGMVLWELAHWERPWKNLPSAAIIYNAAIAGKRPEFTASEGLCPPRLRKLIEACWAAEPLVRPAAADLAKEICLLAEELDITLPGMHAANA</sequence>
<accession>A0A699ZKS3</accession>
<evidence type="ECO:0000259" key="2">
    <source>
        <dbReference type="PROSITE" id="PS50011"/>
    </source>
</evidence>
<proteinExistence type="predicted"/>
<keyword evidence="3" id="KW-0418">Kinase</keyword>
<dbReference type="Gene3D" id="3.30.200.20">
    <property type="entry name" value="Phosphorylase Kinase, domain 1"/>
    <property type="match status" value="1"/>
</dbReference>
<evidence type="ECO:0000256" key="1">
    <source>
        <dbReference type="SAM" id="Phobius"/>
    </source>
</evidence>
<dbReference type="GO" id="GO:0004674">
    <property type="term" value="F:protein serine/threonine kinase activity"/>
    <property type="evidence" value="ECO:0007669"/>
    <property type="project" value="TreeGrafter"/>
</dbReference>
<dbReference type="PROSITE" id="PS50011">
    <property type="entry name" value="PROTEIN_KINASE_DOM"/>
    <property type="match status" value="1"/>
</dbReference>
<dbReference type="InterPro" id="IPR000719">
    <property type="entry name" value="Prot_kinase_dom"/>
</dbReference>
<dbReference type="PANTHER" id="PTHR44329">
    <property type="entry name" value="SERINE/THREONINE-PROTEIN KINASE TNNI3K-RELATED"/>
    <property type="match status" value="1"/>
</dbReference>
<keyword evidence="4" id="KW-1185">Reference proteome</keyword>
<dbReference type="Pfam" id="PF00069">
    <property type="entry name" value="Pkinase"/>
    <property type="match status" value="1"/>
</dbReference>
<gene>
    <name evidence="3" type="ORF">HaLaN_20959</name>
</gene>
<keyword evidence="1" id="KW-0472">Membrane</keyword>
<dbReference type="SMART" id="SM00220">
    <property type="entry name" value="S_TKc"/>
    <property type="match status" value="1"/>
</dbReference>
<dbReference type="GO" id="GO:0005524">
    <property type="term" value="F:ATP binding"/>
    <property type="evidence" value="ECO:0007669"/>
    <property type="project" value="InterPro"/>
</dbReference>
<evidence type="ECO:0000313" key="4">
    <source>
        <dbReference type="Proteomes" id="UP000485058"/>
    </source>
</evidence>
<keyword evidence="1" id="KW-0812">Transmembrane</keyword>
<dbReference type="SUPFAM" id="SSF56112">
    <property type="entry name" value="Protein kinase-like (PK-like)"/>
    <property type="match status" value="1"/>
</dbReference>
<feature type="domain" description="Protein kinase" evidence="2">
    <location>
        <begin position="151"/>
        <end position="437"/>
    </location>
</feature>
<reference evidence="3 4" key="1">
    <citation type="submission" date="2020-02" db="EMBL/GenBank/DDBJ databases">
        <title>Draft genome sequence of Haematococcus lacustris strain NIES-144.</title>
        <authorList>
            <person name="Morimoto D."/>
            <person name="Nakagawa S."/>
            <person name="Yoshida T."/>
            <person name="Sawayama S."/>
        </authorList>
    </citation>
    <scope>NUCLEOTIDE SEQUENCE [LARGE SCALE GENOMIC DNA]</scope>
    <source>
        <strain evidence="3 4">NIES-144</strain>
    </source>
</reference>
<keyword evidence="3" id="KW-0808">Transferase</keyword>
<protein>
    <submittedName>
        <fullName evidence="3">Protein kinase domain-containing protein</fullName>
    </submittedName>
</protein>
<dbReference type="EMBL" id="BLLF01002253">
    <property type="protein sequence ID" value="GFH23357.1"/>
    <property type="molecule type" value="Genomic_DNA"/>
</dbReference>
<keyword evidence="1" id="KW-1133">Transmembrane helix</keyword>
<comment type="caution">
    <text evidence="3">The sequence shown here is derived from an EMBL/GenBank/DDBJ whole genome shotgun (WGS) entry which is preliminary data.</text>
</comment>
<name>A0A699ZKS3_HAELA</name>
<dbReference type="InterPro" id="IPR011009">
    <property type="entry name" value="Kinase-like_dom_sf"/>
</dbReference>